<evidence type="ECO:0000313" key="2">
    <source>
        <dbReference type="EMBL" id="AHF23838.1"/>
    </source>
</evidence>
<dbReference type="PANTHER" id="PTHR12110:SF21">
    <property type="entry name" value="XYLOSE ISOMERASE-LIKE TIM BARREL DOMAIN-CONTAINING PROTEIN"/>
    <property type="match status" value="1"/>
</dbReference>
<sequence>MQAGDPEQEEKQMEFGMPTLIENRTLEENVALCRELGLKFIELNMNFPEYQTDRLEDTETLLRLAEDAGIYYTIHLDENLNIADFNRLVSDAYLETVRRSVETAKKLLCLRDRYGAGSRALTLNMHMHHGIFITLPDRKVQMYDRDFDTYLQSFDRFRSLCGEWIGDSDIMITVENTDGFRDYEKKAIDFLLESPKFGLTWDIGHSKAVKEKDVPFLTERQDRLIHFHIHDGTEEPPKNHLGLGDGEIDLKARLKLAEQRNARCVLETKTIAALRQSVRWLHENWQQEAK</sequence>
<dbReference type="SUPFAM" id="SSF51658">
    <property type="entry name" value="Xylose isomerase-like"/>
    <property type="match status" value="1"/>
</dbReference>
<dbReference type="EMBL" id="KC246776">
    <property type="protein sequence ID" value="AHF23838.1"/>
    <property type="molecule type" value="Genomic_DNA"/>
</dbReference>
<accession>W0FGR7</accession>
<dbReference type="InterPro" id="IPR050312">
    <property type="entry name" value="IolE/XylAMocC-like"/>
</dbReference>
<dbReference type="PANTHER" id="PTHR12110">
    <property type="entry name" value="HYDROXYPYRUVATE ISOMERASE"/>
    <property type="match status" value="1"/>
</dbReference>
<dbReference type="InterPro" id="IPR036237">
    <property type="entry name" value="Xyl_isomerase-like_sf"/>
</dbReference>
<protein>
    <submittedName>
        <fullName evidence="2">Xylose isomerase domain-containing protein</fullName>
    </submittedName>
</protein>
<dbReference type="AlphaFoldDB" id="W0FGR7"/>
<dbReference type="GO" id="GO:0016853">
    <property type="term" value="F:isomerase activity"/>
    <property type="evidence" value="ECO:0007669"/>
    <property type="project" value="UniProtKB-KW"/>
</dbReference>
<dbReference type="Gene3D" id="3.20.20.150">
    <property type="entry name" value="Divalent-metal-dependent TIM barrel enzymes"/>
    <property type="match status" value="1"/>
</dbReference>
<reference evidence="2" key="1">
    <citation type="journal article" date="2013" name="PLoS ONE">
        <title>Metagenomic insights into the carbohydrate-active enzymes carried by the microorganisms adhering to solid digesta in the rumen of cows.</title>
        <authorList>
            <person name="Wang L."/>
            <person name="Hatem A."/>
            <person name="Catalyurek U.V."/>
            <person name="Morrison M."/>
            <person name="Yu Z."/>
        </authorList>
    </citation>
    <scope>NUCLEOTIDE SEQUENCE</scope>
</reference>
<proteinExistence type="predicted"/>
<organism evidence="2">
    <name type="scientific">uncultured bacterium Contig1767</name>
    <dbReference type="NCBI Taxonomy" id="1393509"/>
    <lineage>
        <taxon>Bacteria</taxon>
        <taxon>environmental samples</taxon>
    </lineage>
</organism>
<feature type="domain" description="Xylose isomerase-like TIM barrel" evidence="1">
    <location>
        <begin position="30"/>
        <end position="282"/>
    </location>
</feature>
<dbReference type="Pfam" id="PF01261">
    <property type="entry name" value="AP_endonuc_2"/>
    <property type="match status" value="1"/>
</dbReference>
<dbReference type="InterPro" id="IPR013022">
    <property type="entry name" value="Xyl_isomerase-like_TIM-brl"/>
</dbReference>
<name>W0FGR7_9BACT</name>
<evidence type="ECO:0000259" key="1">
    <source>
        <dbReference type="Pfam" id="PF01261"/>
    </source>
</evidence>
<keyword evidence="2" id="KW-0413">Isomerase</keyword>